<evidence type="ECO:0000256" key="4">
    <source>
        <dbReference type="ARBA" id="ARBA00022452"/>
    </source>
</evidence>
<dbReference type="GO" id="GO:0005741">
    <property type="term" value="C:mitochondrial outer membrane"/>
    <property type="evidence" value="ECO:0007669"/>
    <property type="project" value="UniProtKB-SubCell"/>
</dbReference>
<protein>
    <submittedName>
        <fullName evidence="11">Mitochondrial TOM complex subunit, Tom40 homolog</fullName>
    </submittedName>
</protein>
<proteinExistence type="inferred from homology"/>
<dbReference type="InterPro" id="IPR037930">
    <property type="entry name" value="Tom40"/>
</dbReference>
<dbReference type="OrthoDB" id="19656at2759"/>
<comment type="subcellular location">
    <subcellularLocation>
        <location evidence="1">Mitochondrion outer membrane</location>
        <topology evidence="1">Multi-pass membrane protein</topology>
    </subcellularLocation>
</comment>
<dbReference type="Gene3D" id="2.40.160.10">
    <property type="entry name" value="Porin"/>
    <property type="match status" value="1"/>
</dbReference>
<dbReference type="Proteomes" id="UP000002630">
    <property type="component" value="Linkage Group LG15"/>
</dbReference>
<keyword evidence="4" id="KW-1134">Transmembrane beta strand</keyword>
<evidence type="ECO:0000256" key="2">
    <source>
        <dbReference type="ARBA" id="ARBA00010510"/>
    </source>
</evidence>
<dbReference type="eggNOG" id="KOG3296">
    <property type="taxonomic scope" value="Eukaryota"/>
</dbReference>
<evidence type="ECO:0000256" key="9">
    <source>
        <dbReference type="ARBA" id="ARBA00023136"/>
    </source>
</evidence>
<dbReference type="InterPro" id="IPR023614">
    <property type="entry name" value="Porin_dom_sf"/>
</dbReference>
<name>D7G486_ECTSI</name>
<keyword evidence="3" id="KW-0813">Transport</keyword>
<evidence type="ECO:0000256" key="6">
    <source>
        <dbReference type="ARBA" id="ARBA00022787"/>
    </source>
</evidence>
<gene>
    <name evidence="11" type="primary">Tom40</name>
    <name evidence="11" type="ORF">Esi_0055_0058</name>
</gene>
<reference evidence="11 12" key="1">
    <citation type="journal article" date="2010" name="Nature">
        <title>The Ectocarpus genome and the independent evolution of multicellularity in brown algae.</title>
        <authorList>
            <person name="Cock J.M."/>
            <person name="Sterck L."/>
            <person name="Rouze P."/>
            <person name="Scornet D."/>
            <person name="Allen A.E."/>
            <person name="Amoutzias G."/>
            <person name="Anthouard V."/>
            <person name="Artiguenave F."/>
            <person name="Aury J.M."/>
            <person name="Badger J.H."/>
            <person name="Beszteri B."/>
            <person name="Billiau K."/>
            <person name="Bonnet E."/>
            <person name="Bothwell J.H."/>
            <person name="Bowler C."/>
            <person name="Boyen C."/>
            <person name="Brownlee C."/>
            <person name="Carrano C.J."/>
            <person name="Charrier B."/>
            <person name="Cho G.Y."/>
            <person name="Coelho S.M."/>
            <person name="Collen J."/>
            <person name="Corre E."/>
            <person name="Da Silva C."/>
            <person name="Delage L."/>
            <person name="Delaroque N."/>
            <person name="Dittami S.M."/>
            <person name="Doulbeau S."/>
            <person name="Elias M."/>
            <person name="Farnham G."/>
            <person name="Gachon C.M."/>
            <person name="Gschloessl B."/>
            <person name="Heesch S."/>
            <person name="Jabbari K."/>
            <person name="Jubin C."/>
            <person name="Kawai H."/>
            <person name="Kimura K."/>
            <person name="Kloareg B."/>
            <person name="Kupper F.C."/>
            <person name="Lang D."/>
            <person name="Le Bail A."/>
            <person name="Leblanc C."/>
            <person name="Lerouge P."/>
            <person name="Lohr M."/>
            <person name="Lopez P.J."/>
            <person name="Martens C."/>
            <person name="Maumus F."/>
            <person name="Michel G."/>
            <person name="Miranda-Saavedra D."/>
            <person name="Morales J."/>
            <person name="Moreau H."/>
            <person name="Motomura T."/>
            <person name="Nagasato C."/>
            <person name="Napoli C.A."/>
            <person name="Nelson D.R."/>
            <person name="Nyvall-Collen P."/>
            <person name="Peters A.F."/>
            <person name="Pommier C."/>
            <person name="Potin P."/>
            <person name="Poulain J."/>
            <person name="Quesneville H."/>
            <person name="Read B."/>
            <person name="Rensing S.A."/>
            <person name="Ritter A."/>
            <person name="Rousvoal S."/>
            <person name="Samanta M."/>
            <person name="Samson G."/>
            <person name="Schroeder D.C."/>
            <person name="Segurens B."/>
            <person name="Strittmatter M."/>
            <person name="Tonon T."/>
            <person name="Tregear J.W."/>
            <person name="Valentin K."/>
            <person name="von Dassow P."/>
            <person name="Yamagishi T."/>
            <person name="Van de Peer Y."/>
            <person name="Wincker P."/>
        </authorList>
    </citation>
    <scope>NUCLEOTIDE SEQUENCE [LARGE SCALE GENOMIC DNA]</scope>
    <source>
        <strain evidence="12">Ec32 / CCAP1310/4</strain>
    </source>
</reference>
<evidence type="ECO:0000256" key="5">
    <source>
        <dbReference type="ARBA" id="ARBA00022692"/>
    </source>
</evidence>
<keyword evidence="8" id="KW-0496">Mitochondrion</keyword>
<dbReference type="AlphaFoldDB" id="D7G486"/>
<keyword evidence="12" id="KW-1185">Reference proteome</keyword>
<evidence type="ECO:0000256" key="10">
    <source>
        <dbReference type="SAM" id="MobiDB-lite"/>
    </source>
</evidence>
<dbReference type="STRING" id="2880.D7G486"/>
<dbReference type="EMBL" id="FN649740">
    <property type="protein sequence ID" value="CBJ27101.1"/>
    <property type="molecule type" value="Genomic_DNA"/>
</dbReference>
<dbReference type="Pfam" id="PF01459">
    <property type="entry name" value="Porin_3"/>
    <property type="match status" value="1"/>
</dbReference>
<dbReference type="InterPro" id="IPR027246">
    <property type="entry name" value="Porin_Euk/Tom40"/>
</dbReference>
<organism evidence="11 12">
    <name type="scientific">Ectocarpus siliculosus</name>
    <name type="common">Brown alga</name>
    <name type="synonym">Conferva siliculosa</name>
    <dbReference type="NCBI Taxonomy" id="2880"/>
    <lineage>
        <taxon>Eukaryota</taxon>
        <taxon>Sar</taxon>
        <taxon>Stramenopiles</taxon>
        <taxon>Ochrophyta</taxon>
        <taxon>PX clade</taxon>
        <taxon>Phaeophyceae</taxon>
        <taxon>Ectocarpales</taxon>
        <taxon>Ectocarpaceae</taxon>
        <taxon>Ectocarpus</taxon>
    </lineage>
</organism>
<keyword evidence="7" id="KW-0653">Protein transport</keyword>
<keyword evidence="6" id="KW-1000">Mitochondrion outer membrane</keyword>
<evidence type="ECO:0000313" key="11">
    <source>
        <dbReference type="EMBL" id="CBJ27101.1"/>
    </source>
</evidence>
<dbReference type="GO" id="GO:0008320">
    <property type="term" value="F:protein transmembrane transporter activity"/>
    <property type="evidence" value="ECO:0007669"/>
    <property type="project" value="InterPro"/>
</dbReference>
<evidence type="ECO:0000256" key="8">
    <source>
        <dbReference type="ARBA" id="ARBA00023128"/>
    </source>
</evidence>
<dbReference type="EMBL" id="FN648763">
    <property type="protein sequence ID" value="CBJ27101.1"/>
    <property type="molecule type" value="Genomic_DNA"/>
</dbReference>
<feature type="region of interest" description="Disordered" evidence="10">
    <location>
        <begin position="17"/>
        <end position="67"/>
    </location>
</feature>
<evidence type="ECO:0000256" key="3">
    <source>
        <dbReference type="ARBA" id="ARBA00022448"/>
    </source>
</evidence>
<dbReference type="GO" id="GO:0030150">
    <property type="term" value="P:protein import into mitochondrial matrix"/>
    <property type="evidence" value="ECO:0007669"/>
    <property type="project" value="InterPro"/>
</dbReference>
<evidence type="ECO:0000256" key="1">
    <source>
        <dbReference type="ARBA" id="ARBA00004374"/>
    </source>
</evidence>
<keyword evidence="5" id="KW-0812">Transmembrane</keyword>
<comment type="similarity">
    <text evidence="2">Belongs to the Tom40 family.</text>
</comment>
<accession>D7G486</accession>
<dbReference type="PANTHER" id="PTHR10802">
    <property type="entry name" value="MITOCHONDRIAL IMPORT RECEPTOR SUBUNIT TOM40"/>
    <property type="match status" value="1"/>
</dbReference>
<evidence type="ECO:0000313" key="12">
    <source>
        <dbReference type="Proteomes" id="UP000002630"/>
    </source>
</evidence>
<feature type="compositionally biased region" description="Low complexity" evidence="10">
    <location>
        <begin position="17"/>
        <end position="39"/>
    </location>
</feature>
<evidence type="ECO:0000256" key="7">
    <source>
        <dbReference type="ARBA" id="ARBA00022927"/>
    </source>
</evidence>
<keyword evidence="9" id="KW-0472">Membrane</keyword>
<dbReference type="OMA" id="GFMMHIA"/>
<dbReference type="InParanoid" id="D7G486"/>
<feature type="compositionally biased region" description="Basic and acidic residues" evidence="10">
    <location>
        <begin position="47"/>
        <end position="57"/>
    </location>
</feature>
<sequence>MATRLPRCFAAAAAAASATSSASSGSNSSRATPPAAASSKHSQARGDGGKEPWRREAASTPADAAGCTKLASGGCRRGAVGGTAAAAGAASVRPSIEALEASLQGLLGSVPLVRIAHADGAAAVAVEAAGAEGEGDAAAAVSELEDGDKPEYIQRADEQAAQMRQQLRRPAQFADQFLEVSQLTQVHSFEGFRLDMSKAVTPTFFTSHNVFFGNPQFPSGHYQGTLTVVGESETMVRASMDADCNVSMDAHAPLGMPGLAGKLTVHQGKNDVIQGTALYHGDTCSGQISLGTGPTEISYNQAVTPHLSMGGQGQFSSAQQAVGLLYGFKYNTPSWAVLGRLIGGGANVVTAQYLRRVVPGRVTLGAEYQAQLGAGSQMMVGAEFQLKQSKMSASVDSNGKVDSTLELKCGTFPTLPVTLTISSSLDHSEDKQTFGLALTCGQ</sequence>